<evidence type="ECO:0000313" key="3">
    <source>
        <dbReference type="Proteomes" id="UP001066276"/>
    </source>
</evidence>
<evidence type="ECO:0000313" key="2">
    <source>
        <dbReference type="EMBL" id="KAJ1091986.1"/>
    </source>
</evidence>
<keyword evidence="3" id="KW-1185">Reference proteome</keyword>
<sequence>MLRPTQMQTSQGKRAAIKAAMSVTQLPISDKDKTSHTDAGEKEDSSDRESVADPLGDLPHVTPQTAEDII</sequence>
<name>A0AAV7LK34_PLEWA</name>
<protein>
    <submittedName>
        <fullName evidence="2">Uncharacterized protein</fullName>
    </submittedName>
</protein>
<feature type="region of interest" description="Disordered" evidence="1">
    <location>
        <begin position="1"/>
        <end position="70"/>
    </location>
</feature>
<accession>A0AAV7LK34</accession>
<organism evidence="2 3">
    <name type="scientific">Pleurodeles waltl</name>
    <name type="common">Iberian ribbed newt</name>
    <dbReference type="NCBI Taxonomy" id="8319"/>
    <lineage>
        <taxon>Eukaryota</taxon>
        <taxon>Metazoa</taxon>
        <taxon>Chordata</taxon>
        <taxon>Craniata</taxon>
        <taxon>Vertebrata</taxon>
        <taxon>Euteleostomi</taxon>
        <taxon>Amphibia</taxon>
        <taxon>Batrachia</taxon>
        <taxon>Caudata</taxon>
        <taxon>Salamandroidea</taxon>
        <taxon>Salamandridae</taxon>
        <taxon>Pleurodelinae</taxon>
        <taxon>Pleurodeles</taxon>
    </lineage>
</organism>
<evidence type="ECO:0000256" key="1">
    <source>
        <dbReference type="SAM" id="MobiDB-lite"/>
    </source>
</evidence>
<feature type="compositionally biased region" description="Basic and acidic residues" evidence="1">
    <location>
        <begin position="29"/>
        <end position="51"/>
    </location>
</feature>
<reference evidence="2" key="1">
    <citation type="journal article" date="2022" name="bioRxiv">
        <title>Sequencing and chromosome-scale assembly of the giantPleurodeles waltlgenome.</title>
        <authorList>
            <person name="Brown T."/>
            <person name="Elewa A."/>
            <person name="Iarovenko S."/>
            <person name="Subramanian E."/>
            <person name="Araus A.J."/>
            <person name="Petzold A."/>
            <person name="Susuki M."/>
            <person name="Suzuki K.-i.T."/>
            <person name="Hayashi T."/>
            <person name="Toyoda A."/>
            <person name="Oliveira C."/>
            <person name="Osipova E."/>
            <person name="Leigh N.D."/>
            <person name="Simon A."/>
            <person name="Yun M.H."/>
        </authorList>
    </citation>
    <scope>NUCLEOTIDE SEQUENCE</scope>
    <source>
        <strain evidence="2">20211129_DDA</strain>
        <tissue evidence="2">Liver</tissue>
    </source>
</reference>
<dbReference type="EMBL" id="JANPWB010000015">
    <property type="protein sequence ID" value="KAJ1091986.1"/>
    <property type="molecule type" value="Genomic_DNA"/>
</dbReference>
<dbReference type="Proteomes" id="UP001066276">
    <property type="component" value="Chromosome 11"/>
</dbReference>
<dbReference type="AlphaFoldDB" id="A0AAV7LK34"/>
<comment type="caution">
    <text evidence="2">The sequence shown here is derived from an EMBL/GenBank/DDBJ whole genome shotgun (WGS) entry which is preliminary data.</text>
</comment>
<proteinExistence type="predicted"/>
<gene>
    <name evidence="2" type="ORF">NDU88_005100</name>
</gene>
<feature type="compositionally biased region" description="Polar residues" evidence="1">
    <location>
        <begin position="1"/>
        <end position="12"/>
    </location>
</feature>